<reference evidence="4 5" key="1">
    <citation type="journal article" date="2015" name="Emerg. Microbes Infect.">
        <title>Characterization of 17 strains belonging to the Mycobacterium simiae complex and description of Mycobacterium paraense sp. nov.</title>
        <authorList>
            <person name="Fusco da Costa A.R."/>
            <person name="Fedrizzi T."/>
            <person name="Lopes M.L."/>
            <person name="Pecorari M."/>
            <person name="Oliveira da Costa W.L."/>
            <person name="Giacobazzi E."/>
            <person name="da Costa Bahia J.R."/>
            <person name="De Sanctis V."/>
            <person name="Batista Lima K.V."/>
            <person name="Bertorelli R."/>
            <person name="Grottola A."/>
            <person name="Fabio A."/>
            <person name="Mariottini A."/>
            <person name="Ferretti P."/>
            <person name="Di Leva F."/>
            <person name="Fregni Serpini G."/>
            <person name="Tagliazucchi S."/>
            <person name="Rumpianesi F."/>
            <person name="Jousson O."/>
            <person name="Segata N."/>
            <person name="Tortoli E."/>
        </authorList>
    </citation>
    <scope>NUCLEOTIDE SEQUENCE [LARGE SCALE GENOMIC DNA]</scope>
    <source>
        <strain evidence="4 5">FI-07156</strain>
    </source>
</reference>
<organism evidence="4 5">
    <name type="scientific">Mycobacterium paraense</name>
    <dbReference type="NCBI Taxonomy" id="767916"/>
    <lineage>
        <taxon>Bacteria</taxon>
        <taxon>Bacillati</taxon>
        <taxon>Actinomycetota</taxon>
        <taxon>Actinomycetes</taxon>
        <taxon>Mycobacteriales</taxon>
        <taxon>Mycobacteriaceae</taxon>
        <taxon>Mycobacterium</taxon>
        <taxon>Mycobacterium simiae complex</taxon>
    </lineage>
</organism>
<gene>
    <name evidence="4" type="ORF">AWB91_09690</name>
</gene>
<accession>A0ABX3VR48</accession>
<dbReference type="PANTHER" id="PTHR33371:SF17">
    <property type="entry name" value="MCE-FAMILY PROTEIN MCE1B"/>
    <property type="match status" value="1"/>
</dbReference>
<dbReference type="PANTHER" id="PTHR33371">
    <property type="entry name" value="INTERMEMBRANE PHOSPHOLIPID TRANSPORT SYSTEM BINDING PROTEIN MLAD-RELATED"/>
    <property type="match status" value="1"/>
</dbReference>
<dbReference type="InterPro" id="IPR005693">
    <property type="entry name" value="Mce"/>
</dbReference>
<protein>
    <submittedName>
        <fullName evidence="4">Mammalian cell entry protein</fullName>
    </submittedName>
</protein>
<evidence type="ECO:0000313" key="4">
    <source>
        <dbReference type="EMBL" id="ORW32752.1"/>
    </source>
</evidence>
<feature type="domain" description="Mammalian cell entry C-terminal" evidence="3">
    <location>
        <begin position="118"/>
        <end position="291"/>
    </location>
</feature>
<dbReference type="EMBL" id="LQPK01000006">
    <property type="protein sequence ID" value="ORW32752.1"/>
    <property type="molecule type" value="Genomic_DNA"/>
</dbReference>
<dbReference type="InterPro" id="IPR052336">
    <property type="entry name" value="MlaD_Phospholipid_Transporter"/>
</dbReference>
<dbReference type="InterPro" id="IPR024516">
    <property type="entry name" value="Mce_C"/>
</dbReference>
<dbReference type="RefSeq" id="WP_085093605.1">
    <property type="nucleotide sequence ID" value="NZ_LQPK01000006.1"/>
</dbReference>
<name>A0ABX3VR48_9MYCO</name>
<sequence>MGNGVRSALWRLGVFVGACSLALFALLVVFAQLRFQKDVIYRAEFTNVSGLANGNFVRIAGVEVGKVKKISIKPDATVVVEFSTDDSVMLTHGTAAAIRYENLVGGRYLALREGPGSSARLKPGETIPLSQSEPALDLDALVGGFRPLFRALNPDQVNALSGQLISMFQGEGGSIADVLNQVSTLTGALADRDNLIEQLITNLNAVVASVGDQAKQLDKALDSVSQLVGALAERKVDVTNSLAYGNAAAATIADLLEHGRPAIQNTLHQTDRTAGLILADRDYLDDLLASLPDTYRLIGRQGIYGDYYAFYSCEILLKVNGKGGQPVYIQLSKQTSGRCAPK</sequence>
<evidence type="ECO:0000256" key="1">
    <source>
        <dbReference type="SAM" id="Phobius"/>
    </source>
</evidence>
<feature type="domain" description="Mce/MlaD" evidence="2">
    <location>
        <begin position="40"/>
        <end position="114"/>
    </location>
</feature>
<dbReference type="NCBIfam" id="TIGR00996">
    <property type="entry name" value="Mtu_fam_mce"/>
    <property type="match status" value="1"/>
</dbReference>
<dbReference type="Pfam" id="PF02470">
    <property type="entry name" value="MlaD"/>
    <property type="match status" value="1"/>
</dbReference>
<feature type="transmembrane region" description="Helical" evidence="1">
    <location>
        <begin position="12"/>
        <end position="33"/>
    </location>
</feature>
<comment type="caution">
    <text evidence="4">The sequence shown here is derived from an EMBL/GenBank/DDBJ whole genome shotgun (WGS) entry which is preliminary data.</text>
</comment>
<keyword evidence="1" id="KW-1133">Transmembrane helix</keyword>
<keyword evidence="1" id="KW-0812">Transmembrane</keyword>
<evidence type="ECO:0000259" key="3">
    <source>
        <dbReference type="Pfam" id="PF11887"/>
    </source>
</evidence>
<keyword evidence="5" id="KW-1185">Reference proteome</keyword>
<dbReference type="Pfam" id="PF11887">
    <property type="entry name" value="Mce4_CUP1"/>
    <property type="match status" value="1"/>
</dbReference>
<keyword evidence="1" id="KW-0472">Membrane</keyword>
<evidence type="ECO:0000313" key="5">
    <source>
        <dbReference type="Proteomes" id="UP000193801"/>
    </source>
</evidence>
<dbReference type="InterPro" id="IPR003399">
    <property type="entry name" value="Mce/MlaD"/>
</dbReference>
<dbReference type="Proteomes" id="UP000193801">
    <property type="component" value="Unassembled WGS sequence"/>
</dbReference>
<proteinExistence type="predicted"/>
<evidence type="ECO:0000259" key="2">
    <source>
        <dbReference type="Pfam" id="PF02470"/>
    </source>
</evidence>